<dbReference type="AlphaFoldDB" id="A0A1T4KSS6"/>
<dbReference type="RefSeq" id="WP_078746915.1">
    <property type="nucleotide sequence ID" value="NZ_FUXF01000004.1"/>
</dbReference>
<dbReference type="STRING" id="171291.SAMN02745154_00163"/>
<protein>
    <submittedName>
        <fullName evidence="1">Uncharacterized protein</fullName>
    </submittedName>
</protein>
<dbReference type="OrthoDB" id="395574at2"/>
<sequence length="479" mass="57810">MNKKIFKILSLMLGITPITIAPSMTYQNKIEKEEYQNEFLIKTELARIERLDGNVHNVVFTKIIKDLNDRKVLLIAFNNIYSIVDISTLMSLETKWIDISEYKDNNNLFYIPIQGLFIKINGTDYQQIESKEIVKYNDIKDDYIRLYLEKDSFFKEQEYQNREEELKLKFNNDKSLIVDKRNPYTEINASVHYGNEKLFISQPNVSHITPHSWWWLTRDNFSRMGYDDDRADEYFNKRISSGWCCYNALANLLLYNEIFKHPGKLFSNEEFNKYFTYELHNSNEPYYSSPIYRWNKFNDNASSDDERKTLVYNLHKLNNKNYNNFSIPNTGMNFNKLYRKFVEGKDTEKYYREVYSDSWWYTAHYVWEYITKRHLLVIMTTVNVDKKYKSFDHAFVVYGYDNKTNQFLITNLWGNRETNACLINYQLWAGNYSFFTIIPQNYDESKAQHGKYFLYKGKHYDWKYIEEVMVYDNTLYNKK</sequence>
<gene>
    <name evidence="1" type="ORF">SAMN02745154_00163</name>
</gene>
<name>A0A1T4KSS6_9BACT</name>
<proteinExistence type="predicted"/>
<dbReference type="Proteomes" id="UP000190389">
    <property type="component" value="Unassembled WGS sequence"/>
</dbReference>
<evidence type="ECO:0000313" key="2">
    <source>
        <dbReference type="Proteomes" id="UP000190389"/>
    </source>
</evidence>
<accession>A0A1T4KSS6</accession>
<dbReference type="InterPro" id="IPR054779">
    <property type="entry name" value="Cys_pept_put_mycoplasmatota"/>
</dbReference>
<keyword evidence="2" id="KW-1185">Reference proteome</keyword>
<organism evidence="1 2">
    <name type="scientific">Mycoplasmopsis verecunda</name>
    <dbReference type="NCBI Taxonomy" id="171291"/>
    <lineage>
        <taxon>Bacteria</taxon>
        <taxon>Bacillati</taxon>
        <taxon>Mycoplasmatota</taxon>
        <taxon>Mycoplasmoidales</taxon>
        <taxon>Metamycoplasmataceae</taxon>
        <taxon>Mycoplasmopsis</taxon>
    </lineage>
</organism>
<dbReference type="NCBIfam" id="NF045837">
    <property type="entry name" value="Mplas_Cys_pep"/>
    <property type="match status" value="1"/>
</dbReference>
<evidence type="ECO:0000313" key="1">
    <source>
        <dbReference type="EMBL" id="SJZ45461.1"/>
    </source>
</evidence>
<dbReference type="EMBL" id="FUXF01000004">
    <property type="protein sequence ID" value="SJZ45461.1"/>
    <property type="molecule type" value="Genomic_DNA"/>
</dbReference>
<reference evidence="2" key="1">
    <citation type="submission" date="2017-02" db="EMBL/GenBank/DDBJ databases">
        <authorList>
            <person name="Varghese N."/>
            <person name="Submissions S."/>
        </authorList>
    </citation>
    <scope>NUCLEOTIDE SEQUENCE [LARGE SCALE GENOMIC DNA]</scope>
    <source>
        <strain evidence="2">ATCC 27862</strain>
    </source>
</reference>